<evidence type="ECO:0000256" key="1">
    <source>
        <dbReference type="SAM" id="MobiDB-lite"/>
    </source>
</evidence>
<dbReference type="PROSITE" id="PS50994">
    <property type="entry name" value="INTEGRASE"/>
    <property type="match status" value="1"/>
</dbReference>
<sequence length="778" mass="87462">MGGAARPCRAAALRDGRGGGLGRRPAAGPCPSGGHAPRRARRGRPGPGPRARGVHADTGRRCITMSGSPQRYVEGDHLRITEADGTPHLWVVRKRVVRGWRLEPVGGGDTRTVTDRDITRMRQQIEHYPQGRAGLTADQEELLNRTFESNKAESCIEAMRRAEYLWHAYRLHKEGIPLNAAFERAASEIFAEKGPTWQKEDDEAAAVRETARAERRRVPPELLKSPNKPRKPLAAPKPSTIESWYHPWMAVSRDIRILVPLIEKRGNRTSRFKDERAFIPERMKIYIETMFLNDRRASLNEVHKLLNKELKSKGLKVSYKCFQAYLLKNYSEHEEVKRRFNWRKAHLETGVFKRKRPPAKPLEEIEVDHSLLDIIVVNEKSGRPLGRPWITLALDRCTRMVLGVHVSFEPPSFASLQRCLAHAFWPKDLTGLGLSNPWPAEGIPRLVFCDNGKEFHSRSLKLAELSMGFTVVNLPPRQPWLKGKVERIFGRIGIQVFDLMEGKTFSNPAKRGEYKSVASAKLTLPEVKEKLLKYFVDDYHVTFHDGLKGTPLEEWQRHAEVDRVEGVRSYEDIRRLMGATFLKPITNVGIKIFGLVYYHDDLKELRRRRGGTTKRFQVRADPFDLGEVEVLDEETGRWIVVPCDRPELAAGVSLHQARTNDKRARRLAEGGPVTDLHRAEGQRLEAEEAAVALDDTEAKTTAARAARYGLDNGCFFTPLVGQPTPANDPAPVPVGGEAEGHEGGNDRAGNPEPAGGGADPDVQAAMLAMMAQWTRRSA</sequence>
<dbReference type="OrthoDB" id="5287589at2"/>
<comment type="caution">
    <text evidence="3">The sequence shown here is derived from an EMBL/GenBank/DDBJ whole genome shotgun (WGS) entry which is preliminary data.</text>
</comment>
<dbReference type="InterPro" id="IPR012337">
    <property type="entry name" value="RNaseH-like_sf"/>
</dbReference>
<evidence type="ECO:0000313" key="4">
    <source>
        <dbReference type="Proteomes" id="UP000297535"/>
    </source>
</evidence>
<name>A0A4Z0NN65_9HYPH</name>
<reference evidence="3 4" key="1">
    <citation type="submission" date="2019-04" db="EMBL/GenBank/DDBJ databases">
        <authorList>
            <person name="Feng G."/>
            <person name="Zhu H."/>
        </authorList>
    </citation>
    <scope>NUCLEOTIDE SEQUENCE [LARGE SCALE GENOMIC DNA]</scope>
    <source>
        <strain evidence="3 4">6HR-1</strain>
    </source>
</reference>
<dbReference type="EMBL" id="SRLB01000012">
    <property type="protein sequence ID" value="TGD97922.1"/>
    <property type="molecule type" value="Genomic_DNA"/>
</dbReference>
<dbReference type="InterPro" id="IPR015378">
    <property type="entry name" value="Transposase-like_Mu_C"/>
</dbReference>
<dbReference type="Proteomes" id="UP000297535">
    <property type="component" value="Unassembled WGS sequence"/>
</dbReference>
<evidence type="ECO:0000313" key="3">
    <source>
        <dbReference type="EMBL" id="TGD97922.1"/>
    </source>
</evidence>
<feature type="region of interest" description="Disordered" evidence="1">
    <location>
        <begin position="721"/>
        <end position="763"/>
    </location>
</feature>
<accession>A0A4Z0NN65</accession>
<feature type="region of interest" description="Disordered" evidence="1">
    <location>
        <begin position="1"/>
        <end position="59"/>
    </location>
</feature>
<protein>
    <recommendedName>
        <fullName evidence="2">Integrase catalytic domain-containing protein</fullName>
    </recommendedName>
</protein>
<gene>
    <name evidence="3" type="ORF">EU555_17280</name>
</gene>
<keyword evidence="4" id="KW-1185">Reference proteome</keyword>
<dbReference type="GO" id="GO:0015074">
    <property type="term" value="P:DNA integration"/>
    <property type="evidence" value="ECO:0007669"/>
    <property type="project" value="InterPro"/>
</dbReference>
<dbReference type="Gene3D" id="3.30.420.10">
    <property type="entry name" value="Ribonuclease H-like superfamily/Ribonuclease H"/>
    <property type="match status" value="1"/>
</dbReference>
<dbReference type="AlphaFoldDB" id="A0A4Z0NN65"/>
<dbReference type="SUPFAM" id="SSF53098">
    <property type="entry name" value="Ribonuclease H-like"/>
    <property type="match status" value="1"/>
</dbReference>
<dbReference type="GO" id="GO:0003676">
    <property type="term" value="F:nucleic acid binding"/>
    <property type="evidence" value="ECO:0007669"/>
    <property type="project" value="InterPro"/>
</dbReference>
<evidence type="ECO:0000259" key="2">
    <source>
        <dbReference type="PROSITE" id="PS50994"/>
    </source>
</evidence>
<organism evidence="3 4">
    <name type="scientific">Methylobacterium nonmethylotrophicum</name>
    <dbReference type="NCBI Taxonomy" id="1141884"/>
    <lineage>
        <taxon>Bacteria</taxon>
        <taxon>Pseudomonadati</taxon>
        <taxon>Pseudomonadota</taxon>
        <taxon>Alphaproteobacteria</taxon>
        <taxon>Hyphomicrobiales</taxon>
        <taxon>Methylobacteriaceae</taxon>
        <taxon>Methylobacterium</taxon>
    </lineage>
</organism>
<proteinExistence type="predicted"/>
<feature type="region of interest" description="Disordered" evidence="1">
    <location>
        <begin position="193"/>
        <end position="236"/>
    </location>
</feature>
<dbReference type="InterPro" id="IPR036397">
    <property type="entry name" value="RNaseH_sf"/>
</dbReference>
<feature type="domain" description="Integrase catalytic" evidence="2">
    <location>
        <begin position="357"/>
        <end position="559"/>
    </location>
</feature>
<dbReference type="Pfam" id="PF09299">
    <property type="entry name" value="Mu-transpos_C"/>
    <property type="match status" value="1"/>
</dbReference>
<dbReference type="InterPro" id="IPR001584">
    <property type="entry name" value="Integrase_cat-core"/>
</dbReference>
<feature type="compositionally biased region" description="Basic and acidic residues" evidence="1">
    <location>
        <begin position="205"/>
        <end position="219"/>
    </location>
</feature>